<organism evidence="1 2">
    <name type="scientific">Catharanthus roseus</name>
    <name type="common">Madagascar periwinkle</name>
    <name type="synonym">Vinca rosea</name>
    <dbReference type="NCBI Taxonomy" id="4058"/>
    <lineage>
        <taxon>Eukaryota</taxon>
        <taxon>Viridiplantae</taxon>
        <taxon>Streptophyta</taxon>
        <taxon>Embryophyta</taxon>
        <taxon>Tracheophyta</taxon>
        <taxon>Spermatophyta</taxon>
        <taxon>Magnoliopsida</taxon>
        <taxon>eudicotyledons</taxon>
        <taxon>Gunneridae</taxon>
        <taxon>Pentapetalae</taxon>
        <taxon>asterids</taxon>
        <taxon>lamiids</taxon>
        <taxon>Gentianales</taxon>
        <taxon>Apocynaceae</taxon>
        <taxon>Rauvolfioideae</taxon>
        <taxon>Vinceae</taxon>
        <taxon>Catharanthinae</taxon>
        <taxon>Catharanthus</taxon>
    </lineage>
</organism>
<dbReference type="Proteomes" id="UP001060085">
    <property type="component" value="Linkage Group LG07"/>
</dbReference>
<proteinExistence type="predicted"/>
<reference evidence="2" key="1">
    <citation type="journal article" date="2023" name="Nat. Plants">
        <title>Single-cell RNA sequencing provides a high-resolution roadmap for understanding the multicellular compartmentation of specialized metabolism.</title>
        <authorList>
            <person name="Sun S."/>
            <person name="Shen X."/>
            <person name="Li Y."/>
            <person name="Li Y."/>
            <person name="Wang S."/>
            <person name="Li R."/>
            <person name="Zhang H."/>
            <person name="Shen G."/>
            <person name="Guo B."/>
            <person name="Wei J."/>
            <person name="Xu J."/>
            <person name="St-Pierre B."/>
            <person name="Chen S."/>
            <person name="Sun C."/>
        </authorList>
    </citation>
    <scope>NUCLEOTIDE SEQUENCE [LARGE SCALE GENOMIC DNA]</scope>
</reference>
<gene>
    <name evidence="1" type="ORF">M9H77_30531</name>
</gene>
<protein>
    <submittedName>
        <fullName evidence="1">Uncharacterized protein</fullName>
    </submittedName>
</protein>
<evidence type="ECO:0000313" key="2">
    <source>
        <dbReference type="Proteomes" id="UP001060085"/>
    </source>
</evidence>
<comment type="caution">
    <text evidence="1">The sequence shown here is derived from an EMBL/GenBank/DDBJ whole genome shotgun (WGS) entry which is preliminary data.</text>
</comment>
<evidence type="ECO:0000313" key="1">
    <source>
        <dbReference type="EMBL" id="KAI5653344.1"/>
    </source>
</evidence>
<dbReference type="EMBL" id="CM044707">
    <property type="protein sequence ID" value="KAI5653344.1"/>
    <property type="molecule type" value="Genomic_DNA"/>
</dbReference>
<sequence length="104" mass="12278">MSKSSWEKGLANLVLDNSITFNLMLGLYVDNILELSFGFVNPCELKSTWNFKKNFDWMRFHYAIIHEYPLKDLENESFNSLVPFKEMESYIMGIHGWILGFEKD</sequence>
<keyword evidence="2" id="KW-1185">Reference proteome</keyword>
<accession>A0ACB9ZYD4</accession>
<name>A0ACB9ZYD4_CATRO</name>